<evidence type="ECO:0000313" key="2">
    <source>
        <dbReference type="EMBL" id="RPB02536.1"/>
    </source>
</evidence>
<dbReference type="AlphaFoldDB" id="A0A3N4JVZ9"/>
<name>A0A3N4JVZ9_9PEZI</name>
<feature type="region of interest" description="Disordered" evidence="1">
    <location>
        <begin position="1"/>
        <end position="71"/>
    </location>
</feature>
<organism evidence="2 3">
    <name type="scientific">Choiromyces venosus 120613-1</name>
    <dbReference type="NCBI Taxonomy" id="1336337"/>
    <lineage>
        <taxon>Eukaryota</taxon>
        <taxon>Fungi</taxon>
        <taxon>Dikarya</taxon>
        <taxon>Ascomycota</taxon>
        <taxon>Pezizomycotina</taxon>
        <taxon>Pezizomycetes</taxon>
        <taxon>Pezizales</taxon>
        <taxon>Tuberaceae</taxon>
        <taxon>Choiromyces</taxon>
    </lineage>
</organism>
<dbReference type="EMBL" id="ML120367">
    <property type="protein sequence ID" value="RPB02536.1"/>
    <property type="molecule type" value="Genomic_DNA"/>
</dbReference>
<accession>A0A3N4JVZ9</accession>
<feature type="compositionally biased region" description="Basic and acidic residues" evidence="1">
    <location>
        <begin position="8"/>
        <end position="46"/>
    </location>
</feature>
<gene>
    <name evidence="2" type="ORF">L873DRAFT_1801974</name>
</gene>
<proteinExistence type="predicted"/>
<evidence type="ECO:0000256" key="1">
    <source>
        <dbReference type="SAM" id="MobiDB-lite"/>
    </source>
</evidence>
<sequence>MSAGKRVRNGEREGWRERGGGGGGEERRGEERRGMVVREKREKEENEGTMQGEVAENPAKSKEETYAVRIR</sequence>
<evidence type="ECO:0000313" key="3">
    <source>
        <dbReference type="Proteomes" id="UP000276215"/>
    </source>
</evidence>
<dbReference type="Proteomes" id="UP000276215">
    <property type="component" value="Unassembled WGS sequence"/>
</dbReference>
<feature type="compositionally biased region" description="Basic and acidic residues" evidence="1">
    <location>
        <begin position="59"/>
        <end position="71"/>
    </location>
</feature>
<reference evidence="2 3" key="1">
    <citation type="journal article" date="2018" name="Nat. Ecol. Evol.">
        <title>Pezizomycetes genomes reveal the molecular basis of ectomycorrhizal truffle lifestyle.</title>
        <authorList>
            <person name="Murat C."/>
            <person name="Payen T."/>
            <person name="Noel B."/>
            <person name="Kuo A."/>
            <person name="Morin E."/>
            <person name="Chen J."/>
            <person name="Kohler A."/>
            <person name="Krizsan K."/>
            <person name="Balestrini R."/>
            <person name="Da Silva C."/>
            <person name="Montanini B."/>
            <person name="Hainaut M."/>
            <person name="Levati E."/>
            <person name="Barry K.W."/>
            <person name="Belfiori B."/>
            <person name="Cichocki N."/>
            <person name="Clum A."/>
            <person name="Dockter R.B."/>
            <person name="Fauchery L."/>
            <person name="Guy J."/>
            <person name="Iotti M."/>
            <person name="Le Tacon F."/>
            <person name="Lindquist E.A."/>
            <person name="Lipzen A."/>
            <person name="Malagnac F."/>
            <person name="Mello A."/>
            <person name="Molinier V."/>
            <person name="Miyauchi S."/>
            <person name="Poulain J."/>
            <person name="Riccioni C."/>
            <person name="Rubini A."/>
            <person name="Sitrit Y."/>
            <person name="Splivallo R."/>
            <person name="Traeger S."/>
            <person name="Wang M."/>
            <person name="Zifcakova L."/>
            <person name="Wipf D."/>
            <person name="Zambonelli A."/>
            <person name="Paolocci F."/>
            <person name="Nowrousian M."/>
            <person name="Ottonello S."/>
            <person name="Baldrian P."/>
            <person name="Spatafora J.W."/>
            <person name="Henrissat B."/>
            <person name="Nagy L.G."/>
            <person name="Aury J.M."/>
            <person name="Wincker P."/>
            <person name="Grigoriev I.V."/>
            <person name="Bonfante P."/>
            <person name="Martin F.M."/>
        </authorList>
    </citation>
    <scope>NUCLEOTIDE SEQUENCE [LARGE SCALE GENOMIC DNA]</scope>
    <source>
        <strain evidence="2 3">120613-1</strain>
    </source>
</reference>
<keyword evidence="3" id="KW-1185">Reference proteome</keyword>
<protein>
    <submittedName>
        <fullName evidence="2">Uncharacterized protein</fullName>
    </submittedName>
</protein>